<accession>A0A9D2EBB1</accession>
<dbReference type="AlphaFoldDB" id="A0A9D2EBB1"/>
<dbReference type="Proteomes" id="UP000824037">
    <property type="component" value="Unassembled WGS sequence"/>
</dbReference>
<sequence length="651" mass="68921">MFTTFERHEPQTAESALFGVLSGLRVSLLDIAETARVKRPVVSIWRQRYADGPDPFPRPLLQRGQQPLFSAAEVAAWVERTGRGNNSEFAIDLAIRGFAHDDGAAPLSLFGTLTALLRVKASSGAALAALTPEEILDLADDVDPEDADSFAEVAAAGAELTDLAALADVMADAAYTPAAALESLLTVTAARSLARDATRPVLDLDEPVPATLTPVSLRLIAAIAAALHTGGTFTVADPDPGRGDLLTAVLGDQEHLDRPVAVLPDGAGRLMRRRLSAHGYVVQSRDLDQGFGADALVVTAMTAEHLPEQVVLEQIEDIALRLAPGQRALVLGPARALLDAAAGPGMESVRSQLLRTDKVRAAVLLPAGLVPERSRERLALWVLGDAHPQVPIRSRWVMVADVSDRLLSPSGQVDGAAQEDLLTDLVAAMGSAAEVAAHAFRFARFSLTSTILAGGGGLLETARPTQRGVREDDGATSARVQELLHALATGPRTEVSVPTQRGSAVALRTARIGELIDKGVLRRLPGNRFEDVRVATGVPGEVRLIGEAELAGDAAVGSRVVDRMELAARYPASRLTEPGDVVFTVARRPAAMVDHEGFSVVAFPAQVLRVEHPEVGLVPGVLARDIAARVWPPNGGGTSRCGWCRRNRPKR</sequence>
<gene>
    <name evidence="1" type="ORF">H9815_01675</name>
</gene>
<comment type="caution">
    <text evidence="1">The sequence shown here is derived from an EMBL/GenBank/DDBJ whole genome shotgun (WGS) entry which is preliminary data.</text>
</comment>
<reference evidence="1" key="1">
    <citation type="journal article" date="2021" name="PeerJ">
        <title>Extensive microbial diversity within the chicken gut microbiome revealed by metagenomics and culture.</title>
        <authorList>
            <person name="Gilroy R."/>
            <person name="Ravi A."/>
            <person name="Getino M."/>
            <person name="Pursley I."/>
            <person name="Horton D.L."/>
            <person name="Alikhan N.F."/>
            <person name="Baker D."/>
            <person name="Gharbi K."/>
            <person name="Hall N."/>
            <person name="Watson M."/>
            <person name="Adriaenssens E.M."/>
            <person name="Foster-Nyarko E."/>
            <person name="Jarju S."/>
            <person name="Secka A."/>
            <person name="Antonio M."/>
            <person name="Oren A."/>
            <person name="Chaudhuri R.R."/>
            <person name="La Ragione R."/>
            <person name="Hildebrand F."/>
            <person name="Pallen M.J."/>
        </authorList>
    </citation>
    <scope>NUCLEOTIDE SEQUENCE</scope>
    <source>
        <strain evidence="1">ChiGjej4B4-7305</strain>
    </source>
</reference>
<evidence type="ECO:0000313" key="2">
    <source>
        <dbReference type="Proteomes" id="UP000824037"/>
    </source>
</evidence>
<organism evidence="1 2">
    <name type="scientific">Candidatus Ruania gallistercoris</name>
    <dbReference type="NCBI Taxonomy" id="2838746"/>
    <lineage>
        <taxon>Bacteria</taxon>
        <taxon>Bacillati</taxon>
        <taxon>Actinomycetota</taxon>
        <taxon>Actinomycetes</taxon>
        <taxon>Micrococcales</taxon>
        <taxon>Ruaniaceae</taxon>
        <taxon>Ruania</taxon>
    </lineage>
</organism>
<protein>
    <submittedName>
        <fullName evidence="1">Uncharacterized protein</fullName>
    </submittedName>
</protein>
<name>A0A9D2EBB1_9MICO</name>
<reference evidence="1" key="2">
    <citation type="submission" date="2021-04" db="EMBL/GenBank/DDBJ databases">
        <authorList>
            <person name="Gilroy R."/>
        </authorList>
    </citation>
    <scope>NUCLEOTIDE SEQUENCE</scope>
    <source>
        <strain evidence="1">ChiGjej4B4-7305</strain>
    </source>
</reference>
<proteinExistence type="predicted"/>
<evidence type="ECO:0000313" key="1">
    <source>
        <dbReference type="EMBL" id="HIZ34459.1"/>
    </source>
</evidence>
<dbReference type="EMBL" id="DXBY01000032">
    <property type="protein sequence ID" value="HIZ34459.1"/>
    <property type="molecule type" value="Genomic_DNA"/>
</dbReference>